<keyword evidence="2" id="KW-1185">Reference proteome</keyword>
<dbReference type="RefSeq" id="YP_006383014.1">
    <property type="nucleotide sequence ID" value="NC_017973.1"/>
</dbReference>
<protein>
    <submittedName>
        <fullName evidence="1">Uncharacterized protein</fullName>
    </submittedName>
</protein>
<sequence>MRVTWAPSADWGEDMTATSGTVRHKLRGADGLYYAVNVGNTVVYVHESRVTSIN</sequence>
<reference evidence="1 2" key="1">
    <citation type="journal article" date="2012" name="J. Virol.">
        <title>Biology of a Novel Mycobacteriophage, SWU1, Isolated from Chinese Soil as Revealed by Genomic Characteristics.</title>
        <authorList>
            <person name="Fan X."/>
            <person name="Teng T."/>
            <person name="Wang H."/>
            <person name="Xie J."/>
        </authorList>
    </citation>
    <scope>NUCLEOTIDE SEQUENCE [LARGE SCALE GENOMIC DNA]</scope>
</reference>
<dbReference type="Proteomes" id="UP000002876">
    <property type="component" value="Segment"/>
</dbReference>
<dbReference type="OrthoDB" id="28150at10239"/>
<evidence type="ECO:0000313" key="2">
    <source>
        <dbReference type="Proteomes" id="UP000002876"/>
    </source>
</evidence>
<evidence type="ECO:0000313" key="1">
    <source>
        <dbReference type="EMBL" id="AFI25004.1"/>
    </source>
</evidence>
<organism evidence="1 2">
    <name type="scientific">Mycobacterium phage SWU1</name>
    <dbReference type="NCBI Taxonomy" id="1175504"/>
    <lineage>
        <taxon>Viruses</taxon>
        <taxon>Duplodnaviria</taxon>
        <taxon>Heunggongvirae</taxon>
        <taxon>Uroviricota</taxon>
        <taxon>Caudoviricetes</taxon>
        <taxon>Fromanvirus</taxon>
        <taxon>Fromanvirus SWU1</taxon>
    </lineage>
</organism>
<dbReference type="KEGG" id="vg:12978846"/>
<accession>I1V1M6</accession>
<dbReference type="GeneID" id="12978846"/>
<proteinExistence type="predicted"/>
<name>I1V1M6_9CAUD</name>
<dbReference type="EMBL" id="JF946695">
    <property type="protein sequence ID" value="AFI25004.1"/>
    <property type="molecule type" value="Genomic_DNA"/>
</dbReference>